<dbReference type="Proteomes" id="UP001239111">
    <property type="component" value="Chromosome 2"/>
</dbReference>
<comment type="caution">
    <text evidence="1">The sequence shown here is derived from an EMBL/GenBank/DDBJ whole genome shotgun (WGS) entry which is preliminary data.</text>
</comment>
<sequence>MVVVLEIEDRSSPKPFLGGWRDLKRNVEYHDAASQTVTAKKIGCDREIQTSGWKNASVEADCGSDKAVQASSPFPQIGDRVVWARNNWTHGEVRCRRKEDEEEAALKIQRFYR</sequence>
<keyword evidence="2" id="KW-1185">Reference proteome</keyword>
<name>A0ACC2P895_9HYME</name>
<protein>
    <submittedName>
        <fullName evidence="1">Uncharacterized protein</fullName>
    </submittedName>
</protein>
<evidence type="ECO:0000313" key="1">
    <source>
        <dbReference type="EMBL" id="KAJ8678672.1"/>
    </source>
</evidence>
<organism evidence="1 2">
    <name type="scientific">Eretmocerus hayati</name>
    <dbReference type="NCBI Taxonomy" id="131215"/>
    <lineage>
        <taxon>Eukaryota</taxon>
        <taxon>Metazoa</taxon>
        <taxon>Ecdysozoa</taxon>
        <taxon>Arthropoda</taxon>
        <taxon>Hexapoda</taxon>
        <taxon>Insecta</taxon>
        <taxon>Pterygota</taxon>
        <taxon>Neoptera</taxon>
        <taxon>Endopterygota</taxon>
        <taxon>Hymenoptera</taxon>
        <taxon>Apocrita</taxon>
        <taxon>Proctotrupomorpha</taxon>
        <taxon>Chalcidoidea</taxon>
        <taxon>Aphelinidae</taxon>
        <taxon>Aphelininae</taxon>
        <taxon>Eretmocerus</taxon>
    </lineage>
</organism>
<dbReference type="EMBL" id="CM056742">
    <property type="protein sequence ID" value="KAJ8678672.1"/>
    <property type="molecule type" value="Genomic_DNA"/>
</dbReference>
<accession>A0ACC2P895</accession>
<gene>
    <name evidence="1" type="ORF">QAD02_014459</name>
</gene>
<proteinExistence type="predicted"/>
<reference evidence="1" key="1">
    <citation type="submission" date="2023-04" db="EMBL/GenBank/DDBJ databases">
        <title>A chromosome-level genome assembly of the parasitoid wasp Eretmocerus hayati.</title>
        <authorList>
            <person name="Zhong Y."/>
            <person name="Liu S."/>
            <person name="Liu Y."/>
        </authorList>
    </citation>
    <scope>NUCLEOTIDE SEQUENCE</scope>
    <source>
        <strain evidence="1">ZJU_SS_LIU_2023</strain>
    </source>
</reference>
<evidence type="ECO:0000313" key="2">
    <source>
        <dbReference type="Proteomes" id="UP001239111"/>
    </source>
</evidence>